<dbReference type="Gene3D" id="1.25.40.10">
    <property type="entry name" value="Tetratricopeptide repeat domain"/>
    <property type="match status" value="2"/>
</dbReference>
<dbReference type="SMART" id="SM00448">
    <property type="entry name" value="REC"/>
    <property type="match status" value="1"/>
</dbReference>
<dbReference type="SMART" id="SM00387">
    <property type="entry name" value="HATPase_c"/>
    <property type="match status" value="1"/>
</dbReference>
<keyword evidence="3 5" id="KW-0597">Phosphoprotein</keyword>
<dbReference type="SUPFAM" id="SSF52172">
    <property type="entry name" value="CheY-like"/>
    <property type="match status" value="1"/>
</dbReference>
<keyword evidence="7" id="KW-0812">Transmembrane</keyword>
<dbReference type="Gene3D" id="3.30.565.10">
    <property type="entry name" value="Histidine kinase-like ATPase, C-terminal domain"/>
    <property type="match status" value="1"/>
</dbReference>
<dbReference type="InterPro" id="IPR005467">
    <property type="entry name" value="His_kinase_dom"/>
</dbReference>
<dbReference type="PRINTS" id="PR00344">
    <property type="entry name" value="BCTRLSENSOR"/>
</dbReference>
<dbReference type="GO" id="GO:0005524">
    <property type="term" value="F:ATP binding"/>
    <property type="evidence" value="ECO:0007669"/>
    <property type="project" value="UniProtKB-KW"/>
</dbReference>
<proteinExistence type="predicted"/>
<comment type="catalytic activity">
    <reaction evidence="1">
        <text>ATP + protein L-histidine = ADP + protein N-phospho-L-histidine.</text>
        <dbReference type="EC" id="2.7.13.3"/>
    </reaction>
</comment>
<feature type="modified residue" description="4-aspartylphosphate" evidence="5">
    <location>
        <position position="668"/>
    </location>
</feature>
<dbReference type="SUPFAM" id="SSF47384">
    <property type="entry name" value="Homodimeric domain of signal transducing histidine kinase"/>
    <property type="match status" value="1"/>
</dbReference>
<evidence type="ECO:0000256" key="4">
    <source>
        <dbReference type="ARBA" id="ARBA00023012"/>
    </source>
</evidence>
<feature type="chain" id="PRO_5045104829" description="histidine kinase" evidence="8">
    <location>
        <begin position="22"/>
        <end position="742"/>
    </location>
</feature>
<dbReference type="InterPro" id="IPR019734">
    <property type="entry name" value="TPR_rpt"/>
</dbReference>
<dbReference type="CDD" id="cd16922">
    <property type="entry name" value="HATPase_EvgS-ArcB-TorS-like"/>
    <property type="match status" value="1"/>
</dbReference>
<evidence type="ECO:0000256" key="5">
    <source>
        <dbReference type="PROSITE-ProRule" id="PRU00169"/>
    </source>
</evidence>
<dbReference type="SMART" id="SM00388">
    <property type="entry name" value="HisKA"/>
    <property type="match status" value="1"/>
</dbReference>
<keyword evidence="11" id="KW-0547">Nucleotide-binding</keyword>
<name>A0ABW5YKW2_9FLAO</name>
<protein>
    <recommendedName>
        <fullName evidence="2">histidine kinase</fullName>
        <ecNumber evidence="2">2.7.13.3</ecNumber>
    </recommendedName>
</protein>
<evidence type="ECO:0000256" key="7">
    <source>
        <dbReference type="SAM" id="Phobius"/>
    </source>
</evidence>
<feature type="repeat" description="TPR" evidence="6">
    <location>
        <begin position="74"/>
        <end position="107"/>
    </location>
</feature>
<evidence type="ECO:0000256" key="1">
    <source>
        <dbReference type="ARBA" id="ARBA00000085"/>
    </source>
</evidence>
<dbReference type="PANTHER" id="PTHR45339:SF1">
    <property type="entry name" value="HYBRID SIGNAL TRANSDUCTION HISTIDINE KINASE J"/>
    <property type="match status" value="1"/>
</dbReference>
<dbReference type="PROSITE" id="PS50110">
    <property type="entry name" value="RESPONSE_REGULATORY"/>
    <property type="match status" value="1"/>
</dbReference>
<organism evidence="11 12">
    <name type="scientific">Flavobacterium chuncheonense</name>
    <dbReference type="NCBI Taxonomy" id="2026653"/>
    <lineage>
        <taxon>Bacteria</taxon>
        <taxon>Pseudomonadati</taxon>
        <taxon>Bacteroidota</taxon>
        <taxon>Flavobacteriia</taxon>
        <taxon>Flavobacteriales</taxon>
        <taxon>Flavobacteriaceae</taxon>
        <taxon>Flavobacterium</taxon>
    </lineage>
</organism>
<dbReference type="Gene3D" id="3.40.50.2300">
    <property type="match status" value="1"/>
</dbReference>
<dbReference type="InterPro" id="IPR036097">
    <property type="entry name" value="HisK_dim/P_sf"/>
</dbReference>
<dbReference type="RefSeq" id="WP_379811218.1">
    <property type="nucleotide sequence ID" value="NZ_JBHUPC010000012.1"/>
</dbReference>
<dbReference type="Pfam" id="PF02518">
    <property type="entry name" value="HATPase_c"/>
    <property type="match status" value="1"/>
</dbReference>
<feature type="domain" description="Response regulatory" evidence="10">
    <location>
        <begin position="619"/>
        <end position="733"/>
    </location>
</feature>
<dbReference type="PANTHER" id="PTHR45339">
    <property type="entry name" value="HYBRID SIGNAL TRANSDUCTION HISTIDINE KINASE J"/>
    <property type="match status" value="1"/>
</dbReference>
<evidence type="ECO:0000256" key="3">
    <source>
        <dbReference type="ARBA" id="ARBA00022553"/>
    </source>
</evidence>
<dbReference type="EC" id="2.7.13.3" evidence="2"/>
<dbReference type="SMART" id="SM00028">
    <property type="entry name" value="TPR"/>
    <property type="match status" value="4"/>
</dbReference>
<evidence type="ECO:0000256" key="6">
    <source>
        <dbReference type="PROSITE-ProRule" id="PRU00339"/>
    </source>
</evidence>
<dbReference type="Pfam" id="PF00072">
    <property type="entry name" value="Response_reg"/>
    <property type="match status" value="1"/>
</dbReference>
<dbReference type="InterPro" id="IPR004358">
    <property type="entry name" value="Sig_transdc_His_kin-like_C"/>
</dbReference>
<evidence type="ECO:0000259" key="10">
    <source>
        <dbReference type="PROSITE" id="PS50110"/>
    </source>
</evidence>
<dbReference type="SUPFAM" id="SSF55874">
    <property type="entry name" value="ATPase domain of HSP90 chaperone/DNA topoisomerase II/histidine kinase"/>
    <property type="match status" value="1"/>
</dbReference>
<keyword evidence="6" id="KW-0802">TPR repeat</keyword>
<dbReference type="CDD" id="cd17546">
    <property type="entry name" value="REC_hyHK_CKI1_RcsC-like"/>
    <property type="match status" value="1"/>
</dbReference>
<feature type="domain" description="Histidine kinase" evidence="9">
    <location>
        <begin position="373"/>
        <end position="594"/>
    </location>
</feature>
<evidence type="ECO:0000259" key="9">
    <source>
        <dbReference type="PROSITE" id="PS50109"/>
    </source>
</evidence>
<evidence type="ECO:0000256" key="2">
    <source>
        <dbReference type="ARBA" id="ARBA00012438"/>
    </source>
</evidence>
<dbReference type="EMBL" id="JBHUPC010000012">
    <property type="protein sequence ID" value="MFD2891634.1"/>
    <property type="molecule type" value="Genomic_DNA"/>
</dbReference>
<keyword evidence="7" id="KW-1133">Transmembrane helix</keyword>
<dbReference type="SUPFAM" id="SSF48452">
    <property type="entry name" value="TPR-like"/>
    <property type="match status" value="1"/>
</dbReference>
<dbReference type="Pfam" id="PF13424">
    <property type="entry name" value="TPR_12"/>
    <property type="match status" value="1"/>
</dbReference>
<dbReference type="CDD" id="cd00082">
    <property type="entry name" value="HisKA"/>
    <property type="match status" value="1"/>
</dbReference>
<dbReference type="InterPro" id="IPR001789">
    <property type="entry name" value="Sig_transdc_resp-reg_receiver"/>
</dbReference>
<evidence type="ECO:0000313" key="12">
    <source>
        <dbReference type="Proteomes" id="UP001597534"/>
    </source>
</evidence>
<gene>
    <name evidence="11" type="ORF">ACFS5J_06350</name>
</gene>
<dbReference type="InterPro" id="IPR011006">
    <property type="entry name" value="CheY-like_superfamily"/>
</dbReference>
<keyword evidence="8" id="KW-0732">Signal</keyword>
<feature type="signal peptide" evidence="8">
    <location>
        <begin position="1"/>
        <end position="21"/>
    </location>
</feature>
<evidence type="ECO:0000313" key="11">
    <source>
        <dbReference type="EMBL" id="MFD2891634.1"/>
    </source>
</evidence>
<keyword evidence="12" id="KW-1185">Reference proteome</keyword>
<evidence type="ECO:0000256" key="8">
    <source>
        <dbReference type="SAM" id="SignalP"/>
    </source>
</evidence>
<dbReference type="PROSITE" id="PS50109">
    <property type="entry name" value="HIS_KIN"/>
    <property type="match status" value="1"/>
</dbReference>
<feature type="transmembrane region" description="Helical" evidence="7">
    <location>
        <begin position="313"/>
        <end position="333"/>
    </location>
</feature>
<dbReference type="Pfam" id="PF13181">
    <property type="entry name" value="TPR_8"/>
    <property type="match status" value="1"/>
</dbReference>
<dbReference type="InterPro" id="IPR003594">
    <property type="entry name" value="HATPase_dom"/>
</dbReference>
<dbReference type="InterPro" id="IPR036890">
    <property type="entry name" value="HATPase_C_sf"/>
</dbReference>
<sequence>MKKILCLLLFCLFSIVGKSQALYKETAHINDSIDYYLEIAIFNKEDKKSFNKAIVYTEKAIEFAKMHTDKSKLANCYLILGGIYQDLQKNDEAIENYIRSINLYSKDNPNSNLALAYYNLGKCYLEKNKADLSEIYFKKSASLYEQINFNDAIELINLQKAIIQKEKGNLFESERILKSTINKIRNNDAFNDTKVEAYFQLGEIEFLKRHYDIASIYYEQALKTNLSGNYNIALQKKVLKRLSDAYFETNEFEKSNACLQKYVIISDSIGKYYNTFVSENTFDKIQFDKQLKTIEELDKEKKSQQKTLRFSKLIVILSIALISILSLLSLSLYKNNKIRISTNRLLKDKNKELIIEKEKAEQASKARSEFLATVSHELRTPLNAINGITYLLLHERPKASQLNYLKSLEFSGNYLLNFINDILEINRLESDKILVENISFNIKELVDNINTSFNEFIIENKINFHCQIDNRINYNIIGDPTKISQILINLINNAIKFSKNGDVWLTIKESKKSVDNISLFFEIKDNGIGIPKDKQDAIFDSFSQGSVEINRTYGGTGLGLSIVKKIIELLGSKIELESDTNKGTTFKFELNFKKGELHQKPLVNNVSVEDNNLLFVNKKILLVEDNKINQMITHKMLEKKGVICTIIENGEDAISHLKTNTYDLILMDVHLPGINGTEATEEIRKFNTQTPIIALTAISLNENKEMLMSYGMDDVITKPFVPTNFYQILACFLSRANREENA</sequence>
<keyword evidence="4" id="KW-0902">Two-component regulatory system</keyword>
<dbReference type="Pfam" id="PF00512">
    <property type="entry name" value="HisKA"/>
    <property type="match status" value="1"/>
</dbReference>
<dbReference type="InterPro" id="IPR011990">
    <property type="entry name" value="TPR-like_helical_dom_sf"/>
</dbReference>
<comment type="caution">
    <text evidence="11">The sequence shown here is derived from an EMBL/GenBank/DDBJ whole genome shotgun (WGS) entry which is preliminary data.</text>
</comment>
<accession>A0ABW5YKW2</accession>
<keyword evidence="11" id="KW-0067">ATP-binding</keyword>
<dbReference type="PROSITE" id="PS50005">
    <property type="entry name" value="TPR"/>
    <property type="match status" value="1"/>
</dbReference>
<keyword evidence="7" id="KW-0472">Membrane</keyword>
<dbReference type="Gene3D" id="1.10.287.130">
    <property type="match status" value="1"/>
</dbReference>
<dbReference type="Proteomes" id="UP001597534">
    <property type="component" value="Unassembled WGS sequence"/>
</dbReference>
<reference evidence="12" key="1">
    <citation type="journal article" date="2019" name="Int. J. Syst. Evol. Microbiol.">
        <title>The Global Catalogue of Microorganisms (GCM) 10K type strain sequencing project: providing services to taxonomists for standard genome sequencing and annotation.</title>
        <authorList>
            <consortium name="The Broad Institute Genomics Platform"/>
            <consortium name="The Broad Institute Genome Sequencing Center for Infectious Disease"/>
            <person name="Wu L."/>
            <person name="Ma J."/>
        </authorList>
    </citation>
    <scope>NUCLEOTIDE SEQUENCE [LARGE SCALE GENOMIC DNA]</scope>
    <source>
        <strain evidence="12">KCTC 22671</strain>
    </source>
</reference>
<dbReference type="InterPro" id="IPR003661">
    <property type="entry name" value="HisK_dim/P_dom"/>
</dbReference>